<dbReference type="PANTHER" id="PTHR23507:SF1">
    <property type="entry name" value="FI18259P1-RELATED"/>
    <property type="match status" value="1"/>
</dbReference>
<evidence type="ECO:0000313" key="9">
    <source>
        <dbReference type="Proteomes" id="UP000095280"/>
    </source>
</evidence>
<feature type="transmembrane region" description="Helical" evidence="6">
    <location>
        <begin position="791"/>
        <end position="814"/>
    </location>
</feature>
<keyword evidence="3 6" id="KW-1133">Transmembrane helix</keyword>
<accession>A0A1I8HM23</accession>
<sequence>MIITKLFLTVMIPVAVAKNRAELFEVHSSSWSGGQIRHFFVSSINQASDVLQCAAQAAKHLLAHQLLVFIPRDGAQQPQCIVALNASLQVFVTSLSECWISIQRRVDNSTDFYRNWTEYAAGFGEGAHTNHWLALASCGCELLSIELCLTTAGLRAVHSLTWPSGRALRMRMRLWNGTEFWADYSSFSVASEADKFRLNVSGFHGSDPVMYDNFVSHNGAMFSTLDSDNDESSYHCSSDYKGGWWFTYCYAPTYMYSPNGLYYNPPEALNTQARNGIIRKHPFGTHYSMMEFEMLVHPAAQPIQAAPACPSTPILPRCRCTNFFRRMKRPNSEEFAEQLNSRTSVGYAAHHRHQHQQQQPMMRLAVEAATAESVRILVRYCLYYRGPGLAYDCSDTVVDSRLRSLKTHRATKQQQKQQAEKHSSAKSPKKSGLVARARHPSSRLATMDSWAAVCLSVTGRKTSEPLMKPHRNTPGAMEADQGSDRFVQQPPGNVVRRRRRLELASHIIRAESYCPQPVQKVLLLMLQAPYRREQAQHSALWNPDDDYLLTKRSRSVTASAVPSLKPSRGAARSPIRLREEAARMLTDAAKRRISSYLVMLVFFLYKASESLLQPSIRIFIYQQVCVGEGIPPPVCDSQQPGDWHSIGRRRMTSKEENDLQRKASNYLLAYRILLNLPAVFFCLFAGSWSDRVGRKYPMMLPPLGAVLAVGCFAVGSAVGGAATLVWVMVGATVYGFFGKSTVMTMACSSYVADTSSREDRTELLGRLLAMNFFGIFLGSLFTGVFQSFGSVHSMLIVILVVNLVLELIIVLLVVESVESSDDAGCLQLACPCVNTATRSLSVRDSIGFLLQRRPQQLMLVFLFVSLCVNQICKQGEQDVILLLVEHAPFNWPGQYYGYYLSVYYACMGLNLVLILPLLTRFMKPRDSVLVMVGLLMKIIRLVITSLAQKTWLLFASAVLGCFAGFIVSVTKSMTSKLVDEAEIGQTFSLLSCAEALANLIGPALFTPIYAATVDMFPGMVFSLDAGVHFLLLCCFLKIYLTGDDSDETIQAINAVGGGDSSVAYDGCSADVTGELTPIAGAERGKPSISVHKVRQRSAAAAGEANDGAEKSTTALVGRPLIFLPPPLPPPPSLSITPAMSMCIQGIDGGTKCDRNAAAVQAPAMRSGVPIRRSKPVRRADRLANRPARWPPRATAMAPVRVARSTIRRGGWAPLFAAKCSASARIRRPVIAVQVTRPPARSITSPGFTAAPSGMFSHSGTHRASLSGRPSWQAAKNELKATAAPPISPRISAMLADGLILIPPESKSSSCTATSTLGPSAAAASTACWQNQLGVHKFAGRSMRSRARASAKPSTLALTCRHPRSRSAVTACRTTDRLSSRASQGSNGSAPAVTRSAKPPCSASAAMPTTHRSTTNPSASRPRPPGSSSSWPGLAGRAADSTIAATSRPKRRCKSAQASLSTAGCRRCCLALEPTAQLPMHPRHQLGAIAADCGSQTGRAGELLMRTALLELRIGWNVLDCGPLVISDELRQTISRKFQRPVGLPTGRVDPTGSHIWAAHQPKQIRSNHFWRLKYQR</sequence>
<dbReference type="InterPro" id="IPR036056">
    <property type="entry name" value="Fibrinogen-like_C"/>
</dbReference>
<feature type="region of interest" description="Disordered" evidence="5">
    <location>
        <begin position="406"/>
        <end position="440"/>
    </location>
</feature>
<evidence type="ECO:0000256" key="5">
    <source>
        <dbReference type="SAM" id="MobiDB-lite"/>
    </source>
</evidence>
<feature type="transmembrane region" description="Helical" evidence="6">
    <location>
        <begin position="764"/>
        <end position="785"/>
    </location>
</feature>
<dbReference type="GO" id="GO:0016020">
    <property type="term" value="C:membrane"/>
    <property type="evidence" value="ECO:0007669"/>
    <property type="project" value="UniProtKB-SubCell"/>
</dbReference>
<dbReference type="InterPro" id="IPR011701">
    <property type="entry name" value="MFS"/>
</dbReference>
<dbReference type="Gene3D" id="3.90.215.10">
    <property type="entry name" value="Gamma Fibrinogen, chain A, domain 1"/>
    <property type="match status" value="1"/>
</dbReference>
<evidence type="ECO:0000256" key="1">
    <source>
        <dbReference type="ARBA" id="ARBA00004141"/>
    </source>
</evidence>
<reference evidence="10" key="1">
    <citation type="submission" date="2016-11" db="UniProtKB">
        <authorList>
            <consortium name="WormBaseParasite"/>
        </authorList>
    </citation>
    <scope>IDENTIFICATION</scope>
</reference>
<dbReference type="WBParaSite" id="maker-uti_cns_0006872-snap-gene-0.3-mRNA-1">
    <property type="protein sequence ID" value="maker-uti_cns_0006872-snap-gene-0.3-mRNA-1"/>
    <property type="gene ID" value="maker-uti_cns_0006872-snap-gene-0.3"/>
</dbReference>
<dbReference type="Pfam" id="PF07690">
    <property type="entry name" value="MFS_1"/>
    <property type="match status" value="1"/>
</dbReference>
<feature type="transmembrane region" description="Helical" evidence="6">
    <location>
        <begin position="668"/>
        <end position="688"/>
    </location>
</feature>
<feature type="signal peptide" evidence="7">
    <location>
        <begin position="1"/>
        <end position="17"/>
    </location>
</feature>
<feature type="transmembrane region" description="Helical" evidence="6">
    <location>
        <begin position="951"/>
        <end position="969"/>
    </location>
</feature>
<evidence type="ECO:0000259" key="8">
    <source>
        <dbReference type="PROSITE" id="PS51406"/>
    </source>
</evidence>
<evidence type="ECO:0000256" key="2">
    <source>
        <dbReference type="ARBA" id="ARBA00022692"/>
    </source>
</evidence>
<feature type="compositionally biased region" description="Low complexity" evidence="5">
    <location>
        <begin position="1416"/>
        <end position="1432"/>
    </location>
</feature>
<dbReference type="Gene3D" id="1.20.1250.20">
    <property type="entry name" value="MFS general substrate transporter like domains"/>
    <property type="match status" value="1"/>
</dbReference>
<dbReference type="InterPro" id="IPR014716">
    <property type="entry name" value="Fibrinogen_a/b/g_C_1"/>
</dbReference>
<keyword evidence="4 6" id="KW-0472">Membrane</keyword>
<protein>
    <submittedName>
        <fullName evidence="10">Fibrinogen C-terminal domain-containing protein</fullName>
    </submittedName>
</protein>
<comment type="subcellular location">
    <subcellularLocation>
        <location evidence="1">Membrane</location>
        <topology evidence="1">Multi-pass membrane protein</topology>
    </subcellularLocation>
</comment>
<feature type="region of interest" description="Disordered" evidence="5">
    <location>
        <begin position="463"/>
        <end position="489"/>
    </location>
</feature>
<keyword evidence="2 6" id="KW-0812">Transmembrane</keyword>
<feature type="transmembrane region" description="Helical" evidence="6">
    <location>
        <begin position="927"/>
        <end position="945"/>
    </location>
</feature>
<proteinExistence type="predicted"/>
<evidence type="ECO:0000256" key="6">
    <source>
        <dbReference type="SAM" id="Phobius"/>
    </source>
</evidence>
<keyword evidence="9" id="KW-1185">Reference proteome</keyword>
<dbReference type="PROSITE" id="PS51406">
    <property type="entry name" value="FIBRINOGEN_C_2"/>
    <property type="match status" value="1"/>
</dbReference>
<evidence type="ECO:0000313" key="10">
    <source>
        <dbReference type="WBParaSite" id="maker-uti_cns_0006872-snap-gene-0.3-mRNA-1"/>
    </source>
</evidence>
<feature type="domain" description="Fibrinogen C-terminal" evidence="8">
    <location>
        <begin position="44"/>
        <end position="300"/>
    </location>
</feature>
<feature type="region of interest" description="Disordered" evidence="5">
    <location>
        <begin position="1367"/>
        <end position="1452"/>
    </location>
</feature>
<dbReference type="InterPro" id="IPR002181">
    <property type="entry name" value="Fibrinogen_a/b/g_C_dom"/>
</dbReference>
<feature type="chain" id="PRO_5009320273" evidence="7">
    <location>
        <begin position="18"/>
        <end position="1576"/>
    </location>
</feature>
<evidence type="ECO:0000256" key="4">
    <source>
        <dbReference type="ARBA" id="ARBA00023136"/>
    </source>
</evidence>
<dbReference type="InterPro" id="IPR036259">
    <property type="entry name" value="MFS_trans_sf"/>
</dbReference>
<dbReference type="SUPFAM" id="SSF56496">
    <property type="entry name" value="Fibrinogen C-terminal domain-like"/>
    <property type="match status" value="1"/>
</dbReference>
<dbReference type="Proteomes" id="UP000095280">
    <property type="component" value="Unplaced"/>
</dbReference>
<dbReference type="PANTHER" id="PTHR23507">
    <property type="entry name" value="ZGC:174356"/>
    <property type="match status" value="1"/>
</dbReference>
<dbReference type="SMART" id="SM00186">
    <property type="entry name" value="FBG"/>
    <property type="match status" value="1"/>
</dbReference>
<evidence type="ECO:0000256" key="7">
    <source>
        <dbReference type="SAM" id="SignalP"/>
    </source>
</evidence>
<feature type="transmembrane region" description="Helical" evidence="6">
    <location>
        <begin position="896"/>
        <end position="915"/>
    </location>
</feature>
<dbReference type="SUPFAM" id="SSF103473">
    <property type="entry name" value="MFS general substrate transporter"/>
    <property type="match status" value="1"/>
</dbReference>
<name>A0A1I8HM23_9PLAT</name>
<organism evidence="9 10">
    <name type="scientific">Macrostomum lignano</name>
    <dbReference type="NCBI Taxonomy" id="282301"/>
    <lineage>
        <taxon>Eukaryota</taxon>
        <taxon>Metazoa</taxon>
        <taxon>Spiralia</taxon>
        <taxon>Lophotrochozoa</taxon>
        <taxon>Platyhelminthes</taxon>
        <taxon>Rhabditophora</taxon>
        <taxon>Macrostomorpha</taxon>
        <taxon>Macrostomida</taxon>
        <taxon>Macrostomidae</taxon>
        <taxon>Macrostomum</taxon>
    </lineage>
</organism>
<feature type="transmembrane region" description="Helical" evidence="6">
    <location>
        <begin position="700"/>
        <end position="727"/>
    </location>
</feature>
<dbReference type="GO" id="GO:0022857">
    <property type="term" value="F:transmembrane transporter activity"/>
    <property type="evidence" value="ECO:0007669"/>
    <property type="project" value="InterPro"/>
</dbReference>
<keyword evidence="7" id="KW-0732">Signal</keyword>
<evidence type="ECO:0000256" key="3">
    <source>
        <dbReference type="ARBA" id="ARBA00022989"/>
    </source>
</evidence>
<feature type="compositionally biased region" description="Polar residues" evidence="5">
    <location>
        <begin position="1379"/>
        <end position="1388"/>
    </location>
</feature>
<dbReference type="Pfam" id="PF00147">
    <property type="entry name" value="Fibrinogen_C"/>
    <property type="match status" value="1"/>
</dbReference>